<name>A0ABU5ZM46_9BACL</name>
<organism evidence="4 5">
    <name type="scientific">Ferviditalea candida</name>
    <dbReference type="NCBI Taxonomy" id="3108399"/>
    <lineage>
        <taxon>Bacteria</taxon>
        <taxon>Bacillati</taxon>
        <taxon>Bacillota</taxon>
        <taxon>Bacilli</taxon>
        <taxon>Bacillales</taxon>
        <taxon>Paenibacillaceae</taxon>
        <taxon>Ferviditalea</taxon>
    </lineage>
</organism>
<dbReference type="EMBL" id="JAYJLD010000021">
    <property type="protein sequence ID" value="MEB3102736.1"/>
    <property type="molecule type" value="Genomic_DNA"/>
</dbReference>
<keyword evidence="2" id="KW-1133">Transmembrane helix</keyword>
<feature type="compositionally biased region" description="Low complexity" evidence="1">
    <location>
        <begin position="59"/>
        <end position="78"/>
    </location>
</feature>
<evidence type="ECO:0008006" key="6">
    <source>
        <dbReference type="Google" id="ProtNLM"/>
    </source>
</evidence>
<evidence type="ECO:0000256" key="3">
    <source>
        <dbReference type="SAM" id="SignalP"/>
    </source>
</evidence>
<keyword evidence="5" id="KW-1185">Reference proteome</keyword>
<feature type="compositionally biased region" description="Polar residues" evidence="1">
    <location>
        <begin position="38"/>
        <end position="58"/>
    </location>
</feature>
<sequence>MKKTLLVVMSLLVALTFTFSVSQTADAKRSISGGIKSYQSPKRSFSDTPSKTPTQNNISKTDTGKTTNPTSNTTNTPTNRGFFSGGSLLKGMFIGGLAGLLFGSLFSNFGALGDILGLLVNVLAIYAVFLAVRGLFRYMADKRKEKDKRLEA</sequence>
<accession>A0ABU5ZM46</accession>
<feature type="transmembrane region" description="Helical" evidence="2">
    <location>
        <begin position="115"/>
        <end position="136"/>
    </location>
</feature>
<evidence type="ECO:0000313" key="5">
    <source>
        <dbReference type="Proteomes" id="UP001310386"/>
    </source>
</evidence>
<dbReference type="RefSeq" id="WP_371754858.1">
    <property type="nucleotide sequence ID" value="NZ_JAYJLD010000021.1"/>
</dbReference>
<protein>
    <recommendedName>
        <fullName evidence="6">Preprotein translocase subunit Tim44</fullName>
    </recommendedName>
</protein>
<keyword evidence="3" id="KW-0732">Signal</keyword>
<feature type="chain" id="PRO_5047259608" description="Preprotein translocase subunit Tim44" evidence="3">
    <location>
        <begin position="28"/>
        <end position="152"/>
    </location>
</feature>
<proteinExistence type="predicted"/>
<reference evidence="4" key="1">
    <citation type="submission" date="2023-12" db="EMBL/GenBank/DDBJ databases">
        <title>Fervidustalea candida gen. nov., sp. nov., a novel member of the family Paenibacillaceae isolated from a geothermal area.</title>
        <authorList>
            <person name="Li W.-J."/>
            <person name="Jiao J.-Y."/>
            <person name="Chen Y."/>
        </authorList>
    </citation>
    <scope>NUCLEOTIDE SEQUENCE</scope>
    <source>
        <strain evidence="4">SYSU GA230002</strain>
    </source>
</reference>
<keyword evidence="2" id="KW-0812">Transmembrane</keyword>
<comment type="caution">
    <text evidence="4">The sequence shown here is derived from an EMBL/GenBank/DDBJ whole genome shotgun (WGS) entry which is preliminary data.</text>
</comment>
<evidence type="ECO:0000256" key="2">
    <source>
        <dbReference type="SAM" id="Phobius"/>
    </source>
</evidence>
<feature type="signal peptide" evidence="3">
    <location>
        <begin position="1"/>
        <end position="27"/>
    </location>
</feature>
<dbReference type="Proteomes" id="UP001310386">
    <property type="component" value="Unassembled WGS sequence"/>
</dbReference>
<gene>
    <name evidence="4" type="ORF">VF724_13785</name>
</gene>
<feature type="region of interest" description="Disordered" evidence="1">
    <location>
        <begin position="38"/>
        <end position="78"/>
    </location>
</feature>
<evidence type="ECO:0000256" key="1">
    <source>
        <dbReference type="SAM" id="MobiDB-lite"/>
    </source>
</evidence>
<keyword evidence="2" id="KW-0472">Membrane</keyword>
<evidence type="ECO:0000313" key="4">
    <source>
        <dbReference type="EMBL" id="MEB3102736.1"/>
    </source>
</evidence>